<evidence type="ECO:0000256" key="2">
    <source>
        <dbReference type="ARBA" id="ARBA00012438"/>
    </source>
</evidence>
<keyword evidence="7" id="KW-1133">Transmembrane helix</keyword>
<reference evidence="9 10" key="1">
    <citation type="submission" date="2021-11" db="EMBL/GenBank/DDBJ databases">
        <authorList>
            <person name="Huq M.A."/>
        </authorList>
    </citation>
    <scope>NUCLEOTIDE SEQUENCE [LARGE SCALE GENOMIC DNA]</scope>
    <source>
        <strain evidence="9 10">MAHUQ-52</strain>
    </source>
</reference>
<dbReference type="Gene3D" id="1.10.287.130">
    <property type="match status" value="1"/>
</dbReference>
<feature type="transmembrane region" description="Helical" evidence="7">
    <location>
        <begin position="21"/>
        <end position="41"/>
    </location>
</feature>
<dbReference type="PROSITE" id="PS50109">
    <property type="entry name" value="HIS_KIN"/>
    <property type="match status" value="1"/>
</dbReference>
<keyword evidence="7" id="KW-0812">Transmembrane</keyword>
<dbReference type="EC" id="2.7.13.3" evidence="2"/>
<evidence type="ECO:0000256" key="6">
    <source>
        <dbReference type="ARBA" id="ARBA00022840"/>
    </source>
</evidence>
<name>A0ABS8IWC3_9BURK</name>
<keyword evidence="7" id="KW-0472">Membrane</keyword>
<keyword evidence="6" id="KW-0067">ATP-binding</keyword>
<keyword evidence="5 9" id="KW-0418">Kinase</keyword>
<comment type="caution">
    <text evidence="9">The sequence shown here is derived from an EMBL/GenBank/DDBJ whole genome shotgun (WGS) entry which is preliminary data.</text>
</comment>
<dbReference type="InterPro" id="IPR003594">
    <property type="entry name" value="HATPase_dom"/>
</dbReference>
<gene>
    <name evidence="9" type="ORF">LMJ30_18535</name>
</gene>
<keyword evidence="10" id="KW-1185">Reference proteome</keyword>
<evidence type="ECO:0000256" key="1">
    <source>
        <dbReference type="ARBA" id="ARBA00000085"/>
    </source>
</evidence>
<feature type="transmembrane region" description="Helical" evidence="7">
    <location>
        <begin position="118"/>
        <end position="142"/>
    </location>
</feature>
<evidence type="ECO:0000313" key="9">
    <source>
        <dbReference type="EMBL" id="MCC6072935.1"/>
    </source>
</evidence>
<feature type="transmembrane region" description="Helical" evidence="7">
    <location>
        <begin position="78"/>
        <end position="98"/>
    </location>
</feature>
<accession>A0ABS8IWC3</accession>
<evidence type="ECO:0000256" key="5">
    <source>
        <dbReference type="ARBA" id="ARBA00022777"/>
    </source>
</evidence>
<dbReference type="GO" id="GO:0016301">
    <property type="term" value="F:kinase activity"/>
    <property type="evidence" value="ECO:0007669"/>
    <property type="project" value="UniProtKB-KW"/>
</dbReference>
<dbReference type="Proteomes" id="UP001198701">
    <property type="component" value="Unassembled WGS sequence"/>
</dbReference>
<dbReference type="PRINTS" id="PR00344">
    <property type="entry name" value="BCTRLSENSOR"/>
</dbReference>
<dbReference type="PANTHER" id="PTHR44936">
    <property type="entry name" value="SENSOR PROTEIN CREC"/>
    <property type="match status" value="1"/>
</dbReference>
<protein>
    <recommendedName>
        <fullName evidence="2">histidine kinase</fullName>
        <ecNumber evidence="2">2.7.13.3</ecNumber>
    </recommendedName>
</protein>
<evidence type="ECO:0000259" key="8">
    <source>
        <dbReference type="PROSITE" id="PS50109"/>
    </source>
</evidence>
<proteinExistence type="predicted"/>
<evidence type="ECO:0000313" key="10">
    <source>
        <dbReference type="Proteomes" id="UP001198701"/>
    </source>
</evidence>
<organism evidence="9 10">
    <name type="scientific">Massilia agrisoli</name>
    <dbReference type="NCBI Taxonomy" id="2892444"/>
    <lineage>
        <taxon>Bacteria</taxon>
        <taxon>Pseudomonadati</taxon>
        <taxon>Pseudomonadota</taxon>
        <taxon>Betaproteobacteria</taxon>
        <taxon>Burkholderiales</taxon>
        <taxon>Oxalobacteraceae</taxon>
        <taxon>Telluria group</taxon>
        <taxon>Massilia</taxon>
    </lineage>
</organism>
<dbReference type="RefSeq" id="WP_229433914.1">
    <property type="nucleotide sequence ID" value="NZ_JAJHPV010000020.1"/>
</dbReference>
<evidence type="ECO:0000256" key="4">
    <source>
        <dbReference type="ARBA" id="ARBA00022741"/>
    </source>
</evidence>
<dbReference type="SUPFAM" id="SSF55874">
    <property type="entry name" value="ATPase domain of HSP90 chaperone/DNA topoisomerase II/histidine kinase"/>
    <property type="match status" value="1"/>
</dbReference>
<dbReference type="Pfam" id="PF02518">
    <property type="entry name" value="HATPase_c"/>
    <property type="match status" value="1"/>
</dbReference>
<dbReference type="InterPro" id="IPR005467">
    <property type="entry name" value="His_kinase_dom"/>
</dbReference>
<dbReference type="InterPro" id="IPR036890">
    <property type="entry name" value="HATPase_C_sf"/>
</dbReference>
<feature type="transmembrane region" description="Helical" evidence="7">
    <location>
        <begin position="154"/>
        <end position="177"/>
    </location>
</feature>
<dbReference type="SMART" id="SM00387">
    <property type="entry name" value="HATPase_c"/>
    <property type="match status" value="1"/>
</dbReference>
<evidence type="ECO:0000256" key="7">
    <source>
        <dbReference type="SAM" id="Phobius"/>
    </source>
</evidence>
<sequence>MIFSPAPKALPQHEILRRLMWMRVIAITGQFSAVATAHWWLGIDLPLAPMLTVIVLLAAFNAWTWWSLRKARLTGDGTLFIQLFVDLLALSSLLFFSGGATNPFVSVYLPALAVAAAILPWGFSLLLAIFSLACYSLMMTLYVPLQIVPGERAFTYHLAGMWANFALSAALITWFVARMSSTLRERDAQLARARQQHLQNEQIVALGTQAASAAHEIGTPLATIAVIAGDLLHEMKKHPSLMQFRDDLAAIETQIAVCKTSLDRLGKHAGADAASAAHTVVIGQWLARFIEGWRLRHPGARLELALAQSDARIANTGAVGQILLTLLDNAARAAAPGDTPISLSLSVDAHTATIRIQDHGAGIAPDLLKQLGHDQVSSTTGGQGMGLMLAFATARQIGAEIRLSSTAAGGTLAAISLPLA</sequence>
<feature type="transmembrane region" description="Helical" evidence="7">
    <location>
        <begin position="47"/>
        <end position="66"/>
    </location>
</feature>
<evidence type="ECO:0000256" key="3">
    <source>
        <dbReference type="ARBA" id="ARBA00022679"/>
    </source>
</evidence>
<dbReference type="InterPro" id="IPR004358">
    <property type="entry name" value="Sig_transdc_His_kin-like_C"/>
</dbReference>
<feature type="domain" description="Histidine kinase" evidence="8">
    <location>
        <begin position="212"/>
        <end position="420"/>
    </location>
</feature>
<comment type="catalytic activity">
    <reaction evidence="1">
        <text>ATP + protein L-histidine = ADP + protein N-phospho-L-histidine.</text>
        <dbReference type="EC" id="2.7.13.3"/>
    </reaction>
</comment>
<keyword evidence="4" id="KW-0547">Nucleotide-binding</keyword>
<dbReference type="Gene3D" id="3.30.565.10">
    <property type="entry name" value="Histidine kinase-like ATPase, C-terminal domain"/>
    <property type="match status" value="1"/>
</dbReference>
<keyword evidence="3" id="KW-0808">Transferase</keyword>
<dbReference type="PANTHER" id="PTHR44936:SF10">
    <property type="entry name" value="SENSOR PROTEIN RSTB"/>
    <property type="match status" value="1"/>
</dbReference>
<dbReference type="InterPro" id="IPR050980">
    <property type="entry name" value="2C_sensor_his_kinase"/>
</dbReference>
<dbReference type="EMBL" id="JAJHPV010000020">
    <property type="protein sequence ID" value="MCC6072935.1"/>
    <property type="molecule type" value="Genomic_DNA"/>
</dbReference>